<sequence length="466" mass="51599">MSDDLLEPVEGEEQIHLNDEDIKNILDSPTESKETEDNNDESKHDNFEDDLYDAAIEPSGTTTLDEKPNGTDAKPETAVNATQSSSTTNIKSSSQRKYCCYVSQMTWWTTDVDLENVIKSCGVEDIIDLRFYENRTNGQSKGFALVVLASETSIKKLTDELPSKTIHNQHLAVLPYSKQNLEKLDAAAKKSDSRNRASQSESAPSNSPSTTSMGAVRIDGSNQPASSLPQNSGAGGIPGLVIRPNALAQQPVFPANQFSQPPPNMRPPPIMNPPTQNNFMSRQPNLSVPPPMRPNPGMPGFGMMSQPPPLMGNGGMMNMMPPMQNGYPPMGQQPPFGMPNFSGPPPSLVPGMDHPITEQEFEEIMHRNHAVCSSAISRAVSDAATGEYRSAIETLVTAVNLIKQSKISKHDRCKALIASLEDTVRGIENKHYSRKHRRSRSRSPERRRHRRRSRSRSRDRSPRRRY</sequence>
<dbReference type="WBParaSite" id="JU765_v2.g18121.t1">
    <property type="protein sequence ID" value="JU765_v2.g18121.t1"/>
    <property type="gene ID" value="JU765_v2.g18121"/>
</dbReference>
<organism evidence="1 2">
    <name type="scientific">Panagrolaimus sp. JU765</name>
    <dbReference type="NCBI Taxonomy" id="591449"/>
    <lineage>
        <taxon>Eukaryota</taxon>
        <taxon>Metazoa</taxon>
        <taxon>Ecdysozoa</taxon>
        <taxon>Nematoda</taxon>
        <taxon>Chromadorea</taxon>
        <taxon>Rhabditida</taxon>
        <taxon>Tylenchina</taxon>
        <taxon>Panagrolaimomorpha</taxon>
        <taxon>Panagrolaimoidea</taxon>
        <taxon>Panagrolaimidae</taxon>
        <taxon>Panagrolaimus</taxon>
    </lineage>
</organism>
<name>A0AC34QPG2_9BILA</name>
<protein>
    <submittedName>
        <fullName evidence="2">RRM domain-containing protein</fullName>
    </submittedName>
</protein>
<accession>A0AC34QPG2</accession>
<evidence type="ECO:0000313" key="2">
    <source>
        <dbReference type="WBParaSite" id="JU765_v2.g18121.t1"/>
    </source>
</evidence>
<dbReference type="Proteomes" id="UP000887576">
    <property type="component" value="Unplaced"/>
</dbReference>
<proteinExistence type="predicted"/>
<reference evidence="2" key="1">
    <citation type="submission" date="2022-11" db="UniProtKB">
        <authorList>
            <consortium name="WormBaseParasite"/>
        </authorList>
    </citation>
    <scope>IDENTIFICATION</scope>
</reference>
<evidence type="ECO:0000313" key="1">
    <source>
        <dbReference type="Proteomes" id="UP000887576"/>
    </source>
</evidence>